<comment type="caution">
    <text evidence="3">The sequence shown here is derived from an EMBL/GenBank/DDBJ whole genome shotgun (WGS) entry which is preliminary data.</text>
</comment>
<dbReference type="InterPro" id="IPR015943">
    <property type="entry name" value="WD40/YVTN_repeat-like_dom_sf"/>
</dbReference>
<dbReference type="InterPro" id="IPR001680">
    <property type="entry name" value="WD40_rpt"/>
</dbReference>
<organism evidence="3 4">
    <name type="scientific">Ktedonobacter racemifer DSM 44963</name>
    <dbReference type="NCBI Taxonomy" id="485913"/>
    <lineage>
        <taxon>Bacteria</taxon>
        <taxon>Bacillati</taxon>
        <taxon>Chloroflexota</taxon>
        <taxon>Ktedonobacteria</taxon>
        <taxon>Ktedonobacterales</taxon>
        <taxon>Ktedonobacteraceae</taxon>
        <taxon>Ktedonobacter</taxon>
    </lineage>
</organism>
<gene>
    <name evidence="3" type="ORF">Krac_9083</name>
</gene>
<proteinExistence type="predicted"/>
<dbReference type="SUPFAM" id="SSF82171">
    <property type="entry name" value="DPP6 N-terminal domain-like"/>
    <property type="match status" value="1"/>
</dbReference>
<feature type="region of interest" description="Disordered" evidence="1">
    <location>
        <begin position="138"/>
        <end position="158"/>
    </location>
</feature>
<dbReference type="AlphaFoldDB" id="D6TQR9"/>
<dbReference type="STRING" id="485913.Krac_9083"/>
<dbReference type="Pfam" id="PF00400">
    <property type="entry name" value="WD40"/>
    <property type="match status" value="2"/>
</dbReference>
<sequence length="509" mass="55870">MSRHEDFYIPEQVDEQVDTLLQARGTSSRDKRLASDLHDLLKHEDEDAYSLQRVLGKFLENENLTQQQTKIIPFSGQRVQQQEQGRFVAMPDIKKQARATEHPQPIRRALTTLAAVLVLTILVGSMILVLNAARQKQQSSTTASSNTATPKPTEHEGQVIYTKELNSRGPAAVWSPDGSRVAAVINGQVESWDARTGRHVQIYHLMLNPFVWNMAWSPDGNILAINSYSNTSAKIDLVNTKTGALLHTFDTSSVVLNTNGTSPLNATGTAHTSKLLSSMQPFSGGGGAMFGALTWSPDSKYLAASATNDPATNLVSIWNASNGSQVKSLTDFHGRILDLHWSPDDSWLATTAYPAMVSPEVKLWDTKTWQVKKQYANVVRLDWSPNGKQLALVDAQDGNGKDVRIVDALSGQTTKQFAQVGEGMVMAVHWSPDGSRIAVETQDSAGFKMTITLWSAQSGKLLYTFSSQHSISDVAWSPDSKYLSSLESIYVKDKNGNTITKANILIWVA</sequence>
<keyword evidence="4" id="KW-1185">Reference proteome</keyword>
<evidence type="ECO:0000256" key="2">
    <source>
        <dbReference type="SAM" id="Phobius"/>
    </source>
</evidence>
<accession>D6TQR9</accession>
<feature type="transmembrane region" description="Helical" evidence="2">
    <location>
        <begin position="109"/>
        <end position="130"/>
    </location>
</feature>
<keyword evidence="2" id="KW-1133">Transmembrane helix</keyword>
<dbReference type="eggNOG" id="COG2319">
    <property type="taxonomic scope" value="Bacteria"/>
</dbReference>
<dbReference type="PANTHER" id="PTHR19879:SF9">
    <property type="entry name" value="TRANSCRIPTION INITIATION FACTOR TFIID SUBUNIT 5"/>
    <property type="match status" value="1"/>
</dbReference>
<protein>
    <submittedName>
        <fullName evidence="3">WD40 repeat domain containing protein</fullName>
    </submittedName>
</protein>
<dbReference type="InterPro" id="IPR011659">
    <property type="entry name" value="WD40"/>
</dbReference>
<evidence type="ECO:0000313" key="4">
    <source>
        <dbReference type="Proteomes" id="UP000004508"/>
    </source>
</evidence>
<evidence type="ECO:0000313" key="3">
    <source>
        <dbReference type="EMBL" id="EFH87736.1"/>
    </source>
</evidence>
<dbReference type="PANTHER" id="PTHR19879">
    <property type="entry name" value="TRANSCRIPTION INITIATION FACTOR TFIID"/>
    <property type="match status" value="1"/>
</dbReference>
<dbReference type="EMBL" id="ADVG01000002">
    <property type="protein sequence ID" value="EFH87736.1"/>
    <property type="molecule type" value="Genomic_DNA"/>
</dbReference>
<keyword evidence="2" id="KW-0812">Transmembrane</keyword>
<dbReference type="Gene3D" id="2.130.10.10">
    <property type="entry name" value="YVTN repeat-like/Quinoprotein amine dehydrogenase"/>
    <property type="match status" value="3"/>
</dbReference>
<dbReference type="Pfam" id="PF07676">
    <property type="entry name" value="PD40"/>
    <property type="match status" value="1"/>
</dbReference>
<feature type="compositionally biased region" description="Low complexity" evidence="1">
    <location>
        <begin position="138"/>
        <end position="149"/>
    </location>
</feature>
<dbReference type="RefSeq" id="WP_007913139.1">
    <property type="nucleotide sequence ID" value="NZ_ADVG01000002.1"/>
</dbReference>
<dbReference type="Proteomes" id="UP000004508">
    <property type="component" value="Unassembled WGS sequence"/>
</dbReference>
<dbReference type="SMART" id="SM00320">
    <property type="entry name" value="WD40"/>
    <property type="match status" value="6"/>
</dbReference>
<dbReference type="InParanoid" id="D6TQR9"/>
<dbReference type="OrthoDB" id="150456at2"/>
<name>D6TQR9_KTERA</name>
<reference evidence="3 4" key="1">
    <citation type="journal article" date="2011" name="Stand. Genomic Sci.">
        <title>Non-contiguous finished genome sequence and contextual data of the filamentous soil bacterium Ktedonobacter racemifer type strain (SOSP1-21).</title>
        <authorList>
            <person name="Chang Y.J."/>
            <person name="Land M."/>
            <person name="Hauser L."/>
            <person name="Chertkov O."/>
            <person name="Del Rio T.G."/>
            <person name="Nolan M."/>
            <person name="Copeland A."/>
            <person name="Tice H."/>
            <person name="Cheng J.F."/>
            <person name="Lucas S."/>
            <person name="Han C."/>
            <person name="Goodwin L."/>
            <person name="Pitluck S."/>
            <person name="Ivanova N."/>
            <person name="Ovchinikova G."/>
            <person name="Pati A."/>
            <person name="Chen A."/>
            <person name="Palaniappan K."/>
            <person name="Mavromatis K."/>
            <person name="Liolios K."/>
            <person name="Brettin T."/>
            <person name="Fiebig A."/>
            <person name="Rohde M."/>
            <person name="Abt B."/>
            <person name="Goker M."/>
            <person name="Detter J.C."/>
            <person name="Woyke T."/>
            <person name="Bristow J."/>
            <person name="Eisen J.A."/>
            <person name="Markowitz V."/>
            <person name="Hugenholtz P."/>
            <person name="Kyrpides N.C."/>
            <person name="Klenk H.P."/>
            <person name="Lapidus A."/>
        </authorList>
    </citation>
    <scope>NUCLEOTIDE SEQUENCE [LARGE SCALE GENOMIC DNA]</scope>
    <source>
        <strain evidence="4">DSM 44963</strain>
    </source>
</reference>
<keyword evidence="2" id="KW-0472">Membrane</keyword>
<evidence type="ECO:0000256" key="1">
    <source>
        <dbReference type="SAM" id="MobiDB-lite"/>
    </source>
</evidence>